<dbReference type="Gene3D" id="3.40.50.2300">
    <property type="match status" value="1"/>
</dbReference>
<keyword evidence="1" id="KW-0805">Transcription regulation</keyword>
<dbReference type="InterPro" id="IPR000792">
    <property type="entry name" value="Tscrpt_reg_LuxR_C"/>
</dbReference>
<keyword evidence="2" id="KW-0238">DNA-binding</keyword>
<sequence length="198" mass="22099">MLHILTTPEYRNAAWTNEANIVCVTDEDVSSVHVEQTDIVCISKTRADWRKELVHFHDDVHVPCILLTEAYQLDEMAEAINLGANGYLHLFVGRELLDLACRCIESGGIWIPGDLVATIAGQLSKSLHGEGRVDLQGFGLTEREDEVATLVFQGMTNKGISEQLDITERTVKHHVAEILKKCDAKDRLHLILKCSRLG</sequence>
<dbReference type="PANTHER" id="PTHR44688:SF16">
    <property type="entry name" value="DNA-BINDING TRANSCRIPTIONAL ACTIVATOR DEVR_DOSR"/>
    <property type="match status" value="1"/>
</dbReference>
<reference evidence="5 6" key="1">
    <citation type="submission" date="2022-10" db="EMBL/GenBank/DDBJ databases">
        <title>Aestuariibacter sp. AA17 isolated from Montipora capitata coral fragment.</title>
        <authorList>
            <person name="Emsley S.A."/>
            <person name="Pfannmuller K.M."/>
            <person name="Loughran R.M."/>
            <person name="Shlafstein M."/>
            <person name="Papke E."/>
            <person name="Saw J.H."/>
            <person name="Ushijima B."/>
            <person name="Videau P."/>
        </authorList>
    </citation>
    <scope>NUCLEOTIDE SEQUENCE [LARGE SCALE GENOMIC DNA]</scope>
    <source>
        <strain evidence="5 6">AA17</strain>
    </source>
</reference>
<dbReference type="EMBL" id="JAOWKX010000003">
    <property type="protein sequence ID" value="MCV2884535.1"/>
    <property type="molecule type" value="Genomic_DNA"/>
</dbReference>
<organism evidence="5 6">
    <name type="scientific">Fluctibacter corallii</name>
    <dbReference type="NCBI Taxonomy" id="2984329"/>
    <lineage>
        <taxon>Bacteria</taxon>
        <taxon>Pseudomonadati</taxon>
        <taxon>Pseudomonadota</taxon>
        <taxon>Gammaproteobacteria</taxon>
        <taxon>Alteromonadales</taxon>
        <taxon>Alteromonadaceae</taxon>
        <taxon>Fluctibacter</taxon>
    </lineage>
</organism>
<dbReference type="PRINTS" id="PR00038">
    <property type="entry name" value="HTHLUXR"/>
</dbReference>
<evidence type="ECO:0000259" key="4">
    <source>
        <dbReference type="PROSITE" id="PS50043"/>
    </source>
</evidence>
<dbReference type="PROSITE" id="PS50043">
    <property type="entry name" value="HTH_LUXR_2"/>
    <property type="match status" value="1"/>
</dbReference>
<proteinExistence type="predicted"/>
<evidence type="ECO:0000313" key="5">
    <source>
        <dbReference type="EMBL" id="MCV2884535.1"/>
    </source>
</evidence>
<dbReference type="PANTHER" id="PTHR44688">
    <property type="entry name" value="DNA-BINDING TRANSCRIPTIONAL ACTIVATOR DEVR_DOSR"/>
    <property type="match status" value="1"/>
</dbReference>
<dbReference type="Proteomes" id="UP001652504">
    <property type="component" value="Unassembled WGS sequence"/>
</dbReference>
<dbReference type="CDD" id="cd06170">
    <property type="entry name" value="LuxR_C_like"/>
    <property type="match status" value="1"/>
</dbReference>
<name>A0ABT3A775_9ALTE</name>
<evidence type="ECO:0000256" key="3">
    <source>
        <dbReference type="ARBA" id="ARBA00023163"/>
    </source>
</evidence>
<dbReference type="SUPFAM" id="SSF46894">
    <property type="entry name" value="C-terminal effector domain of the bipartite response regulators"/>
    <property type="match status" value="1"/>
</dbReference>
<keyword evidence="3" id="KW-0804">Transcription</keyword>
<comment type="caution">
    <text evidence="5">The sequence shown here is derived from an EMBL/GenBank/DDBJ whole genome shotgun (WGS) entry which is preliminary data.</text>
</comment>
<keyword evidence="6" id="KW-1185">Reference proteome</keyword>
<dbReference type="RefSeq" id="WP_263711818.1">
    <property type="nucleotide sequence ID" value="NZ_JAOWKX010000003.1"/>
</dbReference>
<dbReference type="Pfam" id="PF00196">
    <property type="entry name" value="GerE"/>
    <property type="match status" value="1"/>
</dbReference>
<evidence type="ECO:0000256" key="1">
    <source>
        <dbReference type="ARBA" id="ARBA00023015"/>
    </source>
</evidence>
<accession>A0ABT3A775</accession>
<evidence type="ECO:0000256" key="2">
    <source>
        <dbReference type="ARBA" id="ARBA00023125"/>
    </source>
</evidence>
<protein>
    <submittedName>
        <fullName evidence="5">Response regulator transcription factor</fullName>
    </submittedName>
</protein>
<feature type="domain" description="HTH luxR-type" evidence="4">
    <location>
        <begin position="133"/>
        <end position="198"/>
    </location>
</feature>
<evidence type="ECO:0000313" key="6">
    <source>
        <dbReference type="Proteomes" id="UP001652504"/>
    </source>
</evidence>
<dbReference type="InterPro" id="IPR016032">
    <property type="entry name" value="Sig_transdc_resp-reg_C-effctor"/>
</dbReference>
<dbReference type="SMART" id="SM00421">
    <property type="entry name" value="HTH_LUXR"/>
    <property type="match status" value="1"/>
</dbReference>
<gene>
    <name evidence="5" type="ORF">OE749_07500</name>
</gene>